<organism evidence="1 2">
    <name type="scientific">Tahibacter aquaticus</name>
    <dbReference type="NCBI Taxonomy" id="520092"/>
    <lineage>
        <taxon>Bacteria</taxon>
        <taxon>Pseudomonadati</taxon>
        <taxon>Pseudomonadota</taxon>
        <taxon>Gammaproteobacteria</taxon>
        <taxon>Lysobacterales</taxon>
        <taxon>Rhodanobacteraceae</taxon>
        <taxon>Tahibacter</taxon>
    </lineage>
</organism>
<dbReference type="SUPFAM" id="SSF52540">
    <property type="entry name" value="P-loop containing nucleoside triphosphate hydrolases"/>
    <property type="match status" value="1"/>
</dbReference>
<gene>
    <name evidence="1" type="ORF">DFR29_104397</name>
</gene>
<sequence length="179" mass="20198">MRASSDRVTTVDIPAQSYVVNFYATTDLADAYAVELPRDASNDPEVLARFIFSRSPRWAGWLMHLRDALVAVFGLKTARQLQALDAVAMKQRVGLFRIYRRKPTEILLGEDDSHLDFRLSVLCSQESAPAATRRLTVSTVVHCRNRLGRVYLFLIAPFHRRIVRASLRQAARAGWPTAA</sequence>
<accession>A0A4R6Z2Y4</accession>
<evidence type="ECO:0000313" key="2">
    <source>
        <dbReference type="Proteomes" id="UP000295293"/>
    </source>
</evidence>
<name>A0A4R6Z2Y4_9GAMM</name>
<dbReference type="EMBL" id="SNZH01000004">
    <property type="protein sequence ID" value="TDR45960.1"/>
    <property type="molecule type" value="Genomic_DNA"/>
</dbReference>
<dbReference type="InterPro" id="IPR021295">
    <property type="entry name" value="DUF2867"/>
</dbReference>
<proteinExistence type="predicted"/>
<dbReference type="Proteomes" id="UP000295293">
    <property type="component" value="Unassembled WGS sequence"/>
</dbReference>
<comment type="caution">
    <text evidence="1">The sequence shown here is derived from an EMBL/GenBank/DDBJ whole genome shotgun (WGS) entry which is preliminary data.</text>
</comment>
<keyword evidence="2" id="KW-1185">Reference proteome</keyword>
<reference evidence="1 2" key="1">
    <citation type="submission" date="2019-03" db="EMBL/GenBank/DDBJ databases">
        <title>Genomic Encyclopedia of Type Strains, Phase IV (KMG-IV): sequencing the most valuable type-strain genomes for metagenomic binning, comparative biology and taxonomic classification.</title>
        <authorList>
            <person name="Goeker M."/>
        </authorList>
    </citation>
    <scope>NUCLEOTIDE SEQUENCE [LARGE SCALE GENOMIC DNA]</scope>
    <source>
        <strain evidence="1 2">DSM 21667</strain>
    </source>
</reference>
<dbReference type="OrthoDB" id="7058586at2"/>
<dbReference type="InterPro" id="IPR027417">
    <property type="entry name" value="P-loop_NTPase"/>
</dbReference>
<dbReference type="Pfam" id="PF11066">
    <property type="entry name" value="DUF2867"/>
    <property type="match status" value="1"/>
</dbReference>
<evidence type="ECO:0000313" key="1">
    <source>
        <dbReference type="EMBL" id="TDR45960.1"/>
    </source>
</evidence>
<protein>
    <submittedName>
        <fullName evidence="1">Uncharacterized protein DUF2867</fullName>
    </submittedName>
</protein>
<dbReference type="RefSeq" id="WP_133818314.1">
    <property type="nucleotide sequence ID" value="NZ_SNZH01000004.1"/>
</dbReference>
<dbReference type="AlphaFoldDB" id="A0A4R6Z2Y4"/>